<dbReference type="GeneID" id="111290341"/>
<keyword evidence="2" id="KW-0812">Transmembrane</keyword>
<feature type="transmembrane region" description="Helical" evidence="2">
    <location>
        <begin position="277"/>
        <end position="300"/>
    </location>
</feature>
<dbReference type="PANTHER" id="PTHR33021">
    <property type="entry name" value="BLUE COPPER PROTEIN"/>
    <property type="match status" value="1"/>
</dbReference>
<feature type="domain" description="Phytocyanin" evidence="3">
    <location>
        <begin position="123"/>
        <end position="239"/>
    </location>
</feature>
<evidence type="ECO:0000313" key="5">
    <source>
        <dbReference type="RefSeq" id="XP_022737365.1"/>
    </source>
</evidence>
<keyword evidence="4" id="KW-1185">Reference proteome</keyword>
<dbReference type="GO" id="GO:0009055">
    <property type="term" value="F:electron transfer activity"/>
    <property type="evidence" value="ECO:0007669"/>
    <property type="project" value="InterPro"/>
</dbReference>
<dbReference type="OrthoDB" id="581242at2759"/>
<dbReference type="GO" id="GO:0008113">
    <property type="term" value="F:peptide-methionine (S)-S-oxide reductase activity"/>
    <property type="evidence" value="ECO:0007669"/>
    <property type="project" value="InterPro"/>
</dbReference>
<feature type="compositionally biased region" description="Polar residues" evidence="1">
    <location>
        <begin position="253"/>
        <end position="265"/>
    </location>
</feature>
<dbReference type="KEGG" id="dzi:111290341"/>
<dbReference type="Gene3D" id="3.30.1060.10">
    <property type="entry name" value="Peptide methionine sulphoxide reductase MsrA"/>
    <property type="match status" value="1"/>
</dbReference>
<protein>
    <submittedName>
        <fullName evidence="5">Uncharacterized protein LOC111290341</fullName>
    </submittedName>
</protein>
<dbReference type="Gene3D" id="2.60.40.420">
    <property type="entry name" value="Cupredoxins - blue copper proteins"/>
    <property type="match status" value="1"/>
</dbReference>
<name>A0A6P5YAI9_DURZI</name>
<dbReference type="PROSITE" id="PS51485">
    <property type="entry name" value="PHYTOCYANIN"/>
    <property type="match status" value="1"/>
</dbReference>
<feature type="transmembrane region" description="Helical" evidence="2">
    <location>
        <begin position="153"/>
        <end position="174"/>
    </location>
</feature>
<dbReference type="PANTHER" id="PTHR33021:SF70">
    <property type="entry name" value="PHYTOCYANIN DOMAIN-CONTAINING PROTEIN"/>
    <property type="match status" value="1"/>
</dbReference>
<dbReference type="CDD" id="cd04216">
    <property type="entry name" value="Phytocyanin"/>
    <property type="match status" value="1"/>
</dbReference>
<dbReference type="InterPro" id="IPR008972">
    <property type="entry name" value="Cupredoxin"/>
</dbReference>
<dbReference type="RefSeq" id="XP_022737365.1">
    <property type="nucleotide sequence ID" value="XM_022881630.1"/>
</dbReference>
<evidence type="ECO:0000259" key="3">
    <source>
        <dbReference type="PROSITE" id="PS51485"/>
    </source>
</evidence>
<evidence type="ECO:0000313" key="4">
    <source>
        <dbReference type="Proteomes" id="UP000515121"/>
    </source>
</evidence>
<accession>A0A6P5YAI9</accession>
<evidence type="ECO:0000256" key="1">
    <source>
        <dbReference type="SAM" id="MobiDB-lite"/>
    </source>
</evidence>
<dbReference type="InterPro" id="IPR003245">
    <property type="entry name" value="Phytocyanin_dom"/>
</dbReference>
<dbReference type="GO" id="GO:0005886">
    <property type="term" value="C:plasma membrane"/>
    <property type="evidence" value="ECO:0007669"/>
    <property type="project" value="TreeGrafter"/>
</dbReference>
<feature type="region of interest" description="Disordered" evidence="1">
    <location>
        <begin position="242"/>
        <end position="265"/>
    </location>
</feature>
<organism evidence="4 5">
    <name type="scientific">Durio zibethinus</name>
    <name type="common">Durian</name>
    <dbReference type="NCBI Taxonomy" id="66656"/>
    <lineage>
        <taxon>Eukaryota</taxon>
        <taxon>Viridiplantae</taxon>
        <taxon>Streptophyta</taxon>
        <taxon>Embryophyta</taxon>
        <taxon>Tracheophyta</taxon>
        <taxon>Spermatophyta</taxon>
        <taxon>Magnoliopsida</taxon>
        <taxon>eudicotyledons</taxon>
        <taxon>Gunneridae</taxon>
        <taxon>Pentapetalae</taxon>
        <taxon>rosids</taxon>
        <taxon>malvids</taxon>
        <taxon>Malvales</taxon>
        <taxon>Malvaceae</taxon>
        <taxon>Helicteroideae</taxon>
        <taxon>Durio</taxon>
    </lineage>
</organism>
<proteinExistence type="predicted"/>
<dbReference type="InterPro" id="IPR036509">
    <property type="entry name" value="Met_Sox_Rdtase_MsrA_sf"/>
</dbReference>
<keyword evidence="2" id="KW-0472">Membrane</keyword>
<dbReference type="SUPFAM" id="SSF55068">
    <property type="entry name" value="Peptide methionine sulfoxide reductase"/>
    <property type="match status" value="1"/>
</dbReference>
<dbReference type="InterPro" id="IPR039391">
    <property type="entry name" value="Phytocyanin-like"/>
</dbReference>
<dbReference type="AlphaFoldDB" id="A0A6P5YAI9"/>
<dbReference type="SUPFAM" id="SSF49503">
    <property type="entry name" value="Cupredoxins"/>
    <property type="match status" value="1"/>
</dbReference>
<sequence>MLRSLTLATSFSSSSSSLISKPFFSISPKLPFSFSRLSFPFPQAKRSIFVYKSRMNILKNLGFGANNKPTPSMENSAIAQGPDDDVPAPGQQFAQFGAGWFWGVELALQRVPGVTKTEVGDATTYVVGDTSGWDISTDIDSWVSDKRFNVGTLISFLLLSLVTNFICFLFLVVFQHSSYHSVSEVTKKSFKTCNTTDTLRTFSNGNTTVTLSNVGARYFVYGNRLHCLGGMKLQVNVEGDQTSSTVGAPEAQPGTTLPQPASKNNNPSIVIPTSSGYIIGGIQCLIIALLCLTATMLFLFQT</sequence>
<evidence type="ECO:0000256" key="2">
    <source>
        <dbReference type="SAM" id="Phobius"/>
    </source>
</evidence>
<dbReference type="Pfam" id="PF02298">
    <property type="entry name" value="Cu_bind_like"/>
    <property type="match status" value="1"/>
</dbReference>
<dbReference type="Proteomes" id="UP000515121">
    <property type="component" value="Unplaced"/>
</dbReference>
<gene>
    <name evidence="5" type="primary">LOC111290341</name>
</gene>
<reference evidence="5" key="1">
    <citation type="submission" date="2025-08" db="UniProtKB">
        <authorList>
            <consortium name="RefSeq"/>
        </authorList>
    </citation>
    <scope>IDENTIFICATION</scope>
    <source>
        <tissue evidence="5">Fruit stalk</tissue>
    </source>
</reference>
<keyword evidence="2" id="KW-1133">Transmembrane helix</keyword>